<dbReference type="GO" id="GO:0000978">
    <property type="term" value="F:RNA polymerase II cis-regulatory region sequence-specific DNA binding"/>
    <property type="evidence" value="ECO:0007669"/>
    <property type="project" value="TreeGrafter"/>
</dbReference>
<keyword evidence="10" id="KW-0221">Differentiation</keyword>
<dbReference type="Pfam" id="PF23561">
    <property type="entry name" value="zf-C2H2_15"/>
    <property type="match status" value="1"/>
</dbReference>
<dbReference type="FunFam" id="3.30.160.60:FF:000019">
    <property type="entry name" value="GLI family zinc finger 3"/>
    <property type="match status" value="1"/>
</dbReference>
<dbReference type="Gene3D" id="3.30.160.60">
    <property type="entry name" value="Classic Zinc Finger"/>
    <property type="match status" value="5"/>
</dbReference>
<dbReference type="CTD" id="84662"/>
<keyword evidence="17" id="KW-0539">Nucleus</keyword>
<keyword evidence="12" id="KW-0524">Neurogenesis</keyword>
<keyword evidence="16" id="KW-0804">Transcription</keyword>
<dbReference type="PANTHER" id="PTHR45718">
    <property type="entry name" value="TRANSCRIPTIONAL ACTIVATOR CUBITUS INTERRUPTUS"/>
    <property type="match status" value="1"/>
</dbReference>
<dbReference type="GeneID" id="103055233"/>
<feature type="domain" description="C2H2-type" evidence="24">
    <location>
        <begin position="540"/>
        <end position="564"/>
    </location>
</feature>
<keyword evidence="23" id="KW-0732">Signal</keyword>
<reference evidence="26" key="1">
    <citation type="submission" date="2025-08" db="UniProtKB">
        <authorList>
            <consortium name="RefSeq"/>
        </authorList>
    </citation>
    <scope>IDENTIFICATION</scope>
    <source>
        <tissue evidence="26">Liver</tissue>
    </source>
</reference>
<evidence type="ECO:0000256" key="5">
    <source>
        <dbReference type="ARBA" id="ARBA00022490"/>
    </source>
</evidence>
<evidence type="ECO:0000256" key="14">
    <source>
        <dbReference type="ARBA" id="ARBA00023125"/>
    </source>
</evidence>
<keyword evidence="6" id="KW-0678">Repressor</keyword>
<dbReference type="InterPro" id="IPR013087">
    <property type="entry name" value="Znf_C2H2_type"/>
</dbReference>
<evidence type="ECO:0000256" key="22">
    <source>
        <dbReference type="SAM" id="MobiDB-lite"/>
    </source>
</evidence>
<keyword evidence="11" id="KW-0862">Zinc</keyword>
<evidence type="ECO:0000256" key="1">
    <source>
        <dbReference type="ARBA" id="ARBA00004324"/>
    </source>
</evidence>
<dbReference type="InterPro" id="IPR056436">
    <property type="entry name" value="Znf-C2H2_ZIC1-5/GLI1-3-like"/>
</dbReference>
<evidence type="ECO:0000256" key="3">
    <source>
        <dbReference type="ARBA" id="ARBA00010831"/>
    </source>
</evidence>
<feature type="domain" description="C2H2-type" evidence="24">
    <location>
        <begin position="510"/>
        <end position="539"/>
    </location>
</feature>
<dbReference type="FunFam" id="3.30.160.60:FF:000310">
    <property type="entry name" value="GLIS family zinc finger 2"/>
    <property type="match status" value="1"/>
</dbReference>
<proteinExistence type="inferred from homology"/>
<sequence>MRLDKFWGSFLKLPSVILWPSVFLVCPPSPPVFCLGKMLRRPRGRPFSSFSLKAPPACLFAAPQPVGKNKEQLFAIGSPSCGGGGCWDPQSWNHDLREGSDVFAFAMAPFTPQISWVLTGEAGGHGVTSRVFPPSVTDAPPPLPAERGRQPRSLPGTLPQPQEGVGQREPPPPSMWVFPRAALGAGRTKGSEKQQHGQRCLAHQEQVGQPCPPLHFQFPCRLQKTHLKLPTTADQSSPLPRCWPPMHSLDEPLDLKLSVSKLRAVRDKRDWALGSTKGRTLCQITEDEGYLAAGPGSPHSPPDSLQPHSQCQDKRDYPFSSPPTVDLSLSPSPPGRDSPSGSTSVSPDRQSGGELVNCSSLRDLQSLRYIDSLRSSFQFFLPLNSGGSLHLPASAFLAPSKEKRLSSEAAVQKQLVCRWTKCNQLFDLLQDLVDHVNDFHVKPEKDAGYCCHWEGCARHGRGFNARYKMLIHIRTHTNEKPHRCPTCSKSFSRLENLKIHNRSHTGEKPYLCPYEGCSKRYSNSSDRFKHTRTHYVDKPYYCKMPGCHKRYTDPSSLRKHIKAHGHFITHEQQELLKLQPPTKSPLTADGPYLGSGAQVIVPTPAALFGTPRPPLPPPAPLSASHSLPLPLPQAPLDLSTLACGGLGTAAIAGLPSPVLAPLNLAKNPLLASPFSAGSLGLPVVSLLAGTSAKATAERGQGSSPRPTKGGSGGGGSSRSPGLQRCKEASERMELARLRTTTDSLSLLPGGVLDLSAGMNSAGTAEALPPGWVVIPAGSVFLKQAVVN</sequence>
<evidence type="ECO:0000256" key="8">
    <source>
        <dbReference type="ARBA" id="ARBA00022737"/>
    </source>
</evidence>
<dbReference type="FunFam" id="3.30.160.60:FF:000357">
    <property type="entry name" value="GLIS family zinc finger 2"/>
    <property type="match status" value="1"/>
</dbReference>
<protein>
    <recommendedName>
        <fullName evidence="18">Zinc finger protein GLIS2</fullName>
    </recommendedName>
    <alternativeName>
        <fullName evidence="20">GLI-similar 2</fullName>
    </alternativeName>
    <alternativeName>
        <fullName evidence="19">Neuronal Krueppel-like protein</fullName>
    </alternativeName>
</protein>
<evidence type="ECO:0000256" key="6">
    <source>
        <dbReference type="ARBA" id="ARBA00022491"/>
    </source>
</evidence>
<evidence type="ECO:0000256" key="10">
    <source>
        <dbReference type="ARBA" id="ARBA00022782"/>
    </source>
</evidence>
<dbReference type="GO" id="GO:0000981">
    <property type="term" value="F:DNA-binding transcription factor activity, RNA polymerase II-specific"/>
    <property type="evidence" value="ECO:0007669"/>
    <property type="project" value="TreeGrafter"/>
</dbReference>
<dbReference type="KEGG" id="pbi:103055233"/>
<keyword evidence="4" id="KW-0217">Developmental protein</keyword>
<evidence type="ECO:0000259" key="24">
    <source>
        <dbReference type="PROSITE" id="PS50157"/>
    </source>
</evidence>
<evidence type="ECO:0000256" key="15">
    <source>
        <dbReference type="ARBA" id="ARBA00023159"/>
    </source>
</evidence>
<dbReference type="GO" id="GO:0030154">
    <property type="term" value="P:cell differentiation"/>
    <property type="evidence" value="ECO:0007669"/>
    <property type="project" value="UniProtKB-KW"/>
</dbReference>
<evidence type="ECO:0000256" key="7">
    <source>
        <dbReference type="ARBA" id="ARBA00022723"/>
    </source>
</evidence>
<organism evidence="25 26">
    <name type="scientific">Python bivittatus</name>
    <name type="common">Burmese python</name>
    <name type="synonym">Python molurus bivittatus</name>
    <dbReference type="NCBI Taxonomy" id="176946"/>
    <lineage>
        <taxon>Eukaryota</taxon>
        <taxon>Metazoa</taxon>
        <taxon>Chordata</taxon>
        <taxon>Craniata</taxon>
        <taxon>Vertebrata</taxon>
        <taxon>Euteleostomi</taxon>
        <taxon>Lepidosauria</taxon>
        <taxon>Squamata</taxon>
        <taxon>Bifurcata</taxon>
        <taxon>Unidentata</taxon>
        <taxon>Episquamata</taxon>
        <taxon>Toxicofera</taxon>
        <taxon>Serpentes</taxon>
        <taxon>Henophidia</taxon>
        <taxon>Pythonidae</taxon>
        <taxon>Python</taxon>
    </lineage>
</organism>
<evidence type="ECO:0000256" key="18">
    <source>
        <dbReference type="ARBA" id="ARBA00072781"/>
    </source>
</evidence>
<keyword evidence="25" id="KW-1185">Reference proteome</keyword>
<evidence type="ECO:0000256" key="23">
    <source>
        <dbReference type="SAM" id="SignalP"/>
    </source>
</evidence>
<dbReference type="SMART" id="SM00355">
    <property type="entry name" value="ZnF_C2H2"/>
    <property type="match status" value="5"/>
</dbReference>
<comment type="similarity">
    <text evidence="3">Belongs to the GLI C2H2-type zinc-finger protein family.</text>
</comment>
<name>A0A9F2R4X1_PYTBI</name>
<dbReference type="PANTHER" id="PTHR45718:SF8">
    <property type="entry name" value="GLIS FAMILY ZINC FINGER 2"/>
    <property type="match status" value="1"/>
</dbReference>
<evidence type="ECO:0000256" key="4">
    <source>
        <dbReference type="ARBA" id="ARBA00022473"/>
    </source>
</evidence>
<dbReference type="PROSITE" id="PS00028">
    <property type="entry name" value="ZINC_FINGER_C2H2_1"/>
    <property type="match status" value="3"/>
</dbReference>
<feature type="domain" description="C2H2-type" evidence="24">
    <location>
        <begin position="482"/>
        <end position="509"/>
    </location>
</feature>
<dbReference type="GO" id="GO:0005737">
    <property type="term" value="C:cytoplasm"/>
    <property type="evidence" value="ECO:0007669"/>
    <property type="project" value="UniProtKB-SubCell"/>
</dbReference>
<feature type="chain" id="PRO_5039926885" description="Zinc finger protein GLIS2" evidence="23">
    <location>
        <begin position="25"/>
        <end position="787"/>
    </location>
</feature>
<keyword evidence="13" id="KW-0805">Transcription regulation</keyword>
<dbReference type="GO" id="GO:0016607">
    <property type="term" value="C:nuclear speck"/>
    <property type="evidence" value="ECO:0007669"/>
    <property type="project" value="UniProtKB-SubCell"/>
</dbReference>
<keyword evidence="7" id="KW-0479">Metal-binding</keyword>
<dbReference type="OrthoDB" id="3214149at2759"/>
<comment type="subcellular location">
    <subcellularLocation>
        <location evidence="2">Cytoplasm</location>
    </subcellularLocation>
    <subcellularLocation>
        <location evidence="1">Nucleus speckle</location>
    </subcellularLocation>
</comment>
<keyword evidence="14" id="KW-0238">DNA-binding</keyword>
<dbReference type="AlphaFoldDB" id="A0A9F2R4X1"/>
<evidence type="ECO:0000313" key="25">
    <source>
        <dbReference type="Proteomes" id="UP000695026"/>
    </source>
</evidence>
<dbReference type="RefSeq" id="XP_007435976.1">
    <property type="nucleotide sequence ID" value="XM_007435914.3"/>
</dbReference>
<gene>
    <name evidence="26" type="primary">GLIS2</name>
</gene>
<dbReference type="SUPFAM" id="SSF57667">
    <property type="entry name" value="beta-beta-alpha zinc fingers"/>
    <property type="match status" value="3"/>
</dbReference>
<dbReference type="FunFam" id="3.30.160.60:FF:000359">
    <property type="entry name" value="GLIS family zinc finger 2"/>
    <property type="match status" value="1"/>
</dbReference>
<dbReference type="InterPro" id="IPR036236">
    <property type="entry name" value="Znf_C2H2_sf"/>
</dbReference>
<evidence type="ECO:0000256" key="12">
    <source>
        <dbReference type="ARBA" id="ARBA00022902"/>
    </source>
</evidence>
<evidence type="ECO:0000256" key="13">
    <source>
        <dbReference type="ARBA" id="ARBA00023015"/>
    </source>
</evidence>
<dbReference type="FunFam" id="3.30.160.60:FF:000532">
    <property type="entry name" value="GLIS family zinc finger 2"/>
    <property type="match status" value="1"/>
</dbReference>
<evidence type="ECO:0000256" key="21">
    <source>
        <dbReference type="PROSITE-ProRule" id="PRU00042"/>
    </source>
</evidence>
<keyword evidence="9 21" id="KW-0863">Zinc-finger</keyword>
<feature type="region of interest" description="Disordered" evidence="22">
    <location>
        <begin position="128"/>
        <end position="178"/>
    </location>
</feature>
<dbReference type="Pfam" id="PF00096">
    <property type="entry name" value="zf-C2H2"/>
    <property type="match status" value="2"/>
</dbReference>
<feature type="signal peptide" evidence="23">
    <location>
        <begin position="1"/>
        <end position="24"/>
    </location>
</feature>
<feature type="domain" description="C2H2-type" evidence="24">
    <location>
        <begin position="449"/>
        <end position="481"/>
    </location>
</feature>
<evidence type="ECO:0000256" key="19">
    <source>
        <dbReference type="ARBA" id="ARBA00077890"/>
    </source>
</evidence>
<evidence type="ECO:0000256" key="16">
    <source>
        <dbReference type="ARBA" id="ARBA00023163"/>
    </source>
</evidence>
<feature type="region of interest" description="Disordered" evidence="22">
    <location>
        <begin position="694"/>
        <end position="727"/>
    </location>
</feature>
<evidence type="ECO:0000256" key="2">
    <source>
        <dbReference type="ARBA" id="ARBA00004496"/>
    </source>
</evidence>
<evidence type="ECO:0000256" key="11">
    <source>
        <dbReference type="ARBA" id="ARBA00022833"/>
    </source>
</evidence>
<dbReference type="InterPro" id="IPR043359">
    <property type="entry name" value="GLI-like"/>
</dbReference>
<dbReference type="GO" id="GO:0008270">
    <property type="term" value="F:zinc ion binding"/>
    <property type="evidence" value="ECO:0007669"/>
    <property type="project" value="UniProtKB-KW"/>
</dbReference>
<evidence type="ECO:0000256" key="9">
    <source>
        <dbReference type="ARBA" id="ARBA00022771"/>
    </source>
</evidence>
<evidence type="ECO:0000256" key="20">
    <source>
        <dbReference type="ARBA" id="ARBA00078271"/>
    </source>
</evidence>
<keyword evidence="15" id="KW-0010">Activator</keyword>
<evidence type="ECO:0000256" key="17">
    <source>
        <dbReference type="ARBA" id="ARBA00023242"/>
    </source>
</evidence>
<feature type="region of interest" description="Disordered" evidence="22">
    <location>
        <begin position="290"/>
        <end position="354"/>
    </location>
</feature>
<accession>A0A9F2R4X1</accession>
<dbReference type="Proteomes" id="UP000695026">
    <property type="component" value="Unplaced"/>
</dbReference>
<keyword evidence="5" id="KW-0963">Cytoplasm</keyword>
<evidence type="ECO:0000313" key="26">
    <source>
        <dbReference type="RefSeq" id="XP_007435976.1"/>
    </source>
</evidence>
<keyword evidence="8" id="KW-0677">Repeat</keyword>
<dbReference type="PROSITE" id="PS50157">
    <property type="entry name" value="ZINC_FINGER_C2H2_2"/>
    <property type="match status" value="4"/>
</dbReference>
<dbReference type="GO" id="GO:0007399">
    <property type="term" value="P:nervous system development"/>
    <property type="evidence" value="ECO:0007669"/>
    <property type="project" value="UniProtKB-KW"/>
</dbReference>